<feature type="compositionally biased region" description="Basic residues" evidence="1">
    <location>
        <begin position="135"/>
        <end position="152"/>
    </location>
</feature>
<dbReference type="EMBL" id="CAKOGP040001869">
    <property type="protein sequence ID" value="CAJ1954710.1"/>
    <property type="molecule type" value="Genomic_DNA"/>
</dbReference>
<feature type="compositionally biased region" description="Low complexity" evidence="1">
    <location>
        <begin position="268"/>
        <end position="287"/>
    </location>
</feature>
<dbReference type="AlphaFoldDB" id="A0AAD2FWM0"/>
<sequence length="428" mass="44900">MGSRKSNSHPLIQNKQHHQRNMTNAIMNTSMVCLILLAFSCVAFADVSPFYKVNTNVKGQESNERRLRDIHGSQEQDSIRASILNARRLQAIHVPGGRAVVVTSKGKPHLGEMGKGKGGFKYKDRSTSSSSSSKKSSKSSKKGKGGKGKGGKGKGGVIHNPIPTHPVPTGTHPVTAPPLTSPTMAPTMAPVDAISGDIPNEVISGDTPNDVISGDIPNNVISGDTPNDAISGDTPNDAISGDTPNAAISGDTPNDAISGDTPNDAISGDDPVNGDPVSGDDVSGDTGSSGQLVLNFIMESTEVNSLDDQANFQLTTTLTLNGDLFDLIEEDDGTFSRGSANLGDFRGVCTITGVEHYLCSYELYFRTRGSVGAGGMAIKGPVSAAESVAVVTGTSFDYSIYDTGSVTLFQDPNNRWLIARTELFLQNS</sequence>
<dbReference type="InterPro" id="IPR011049">
    <property type="entry name" value="Serralysin-like_metalloprot_C"/>
</dbReference>
<reference evidence="2" key="1">
    <citation type="submission" date="2023-08" db="EMBL/GenBank/DDBJ databases">
        <authorList>
            <person name="Audoor S."/>
            <person name="Bilcke G."/>
        </authorList>
    </citation>
    <scope>NUCLEOTIDE SEQUENCE</scope>
</reference>
<evidence type="ECO:0000256" key="1">
    <source>
        <dbReference type="SAM" id="MobiDB-lite"/>
    </source>
</evidence>
<feature type="compositionally biased region" description="Basic and acidic residues" evidence="1">
    <location>
        <begin position="109"/>
        <end position="126"/>
    </location>
</feature>
<dbReference type="SUPFAM" id="SSF51120">
    <property type="entry name" value="beta-Roll"/>
    <property type="match status" value="1"/>
</dbReference>
<accession>A0AAD2FWM0</accession>
<evidence type="ECO:0000313" key="2">
    <source>
        <dbReference type="EMBL" id="CAJ1954710.1"/>
    </source>
</evidence>
<evidence type="ECO:0000313" key="3">
    <source>
        <dbReference type="Proteomes" id="UP001295423"/>
    </source>
</evidence>
<dbReference type="Proteomes" id="UP001295423">
    <property type="component" value="Unassembled WGS sequence"/>
</dbReference>
<name>A0AAD2FWM0_9STRA</name>
<protein>
    <submittedName>
        <fullName evidence="2">Uncharacterized protein</fullName>
    </submittedName>
</protein>
<feature type="region of interest" description="Disordered" evidence="1">
    <location>
        <begin position="222"/>
        <end position="287"/>
    </location>
</feature>
<organism evidence="2 3">
    <name type="scientific">Cylindrotheca closterium</name>
    <dbReference type="NCBI Taxonomy" id="2856"/>
    <lineage>
        <taxon>Eukaryota</taxon>
        <taxon>Sar</taxon>
        <taxon>Stramenopiles</taxon>
        <taxon>Ochrophyta</taxon>
        <taxon>Bacillariophyta</taxon>
        <taxon>Bacillariophyceae</taxon>
        <taxon>Bacillariophycidae</taxon>
        <taxon>Bacillariales</taxon>
        <taxon>Bacillariaceae</taxon>
        <taxon>Cylindrotheca</taxon>
    </lineage>
</organism>
<keyword evidence="3" id="KW-1185">Reference proteome</keyword>
<comment type="caution">
    <text evidence="2">The sequence shown here is derived from an EMBL/GenBank/DDBJ whole genome shotgun (WGS) entry which is preliminary data.</text>
</comment>
<feature type="region of interest" description="Disordered" evidence="1">
    <location>
        <begin position="105"/>
        <end position="188"/>
    </location>
</feature>
<proteinExistence type="predicted"/>
<gene>
    <name evidence="2" type="ORF">CYCCA115_LOCUS15302</name>
</gene>